<feature type="domain" description="F-box" evidence="2">
    <location>
        <begin position="4"/>
        <end position="53"/>
    </location>
</feature>
<name>A0AA39X5L4_9PEZI</name>
<dbReference type="EMBL" id="JAULSU010000002">
    <property type="protein sequence ID" value="KAK0627625.1"/>
    <property type="molecule type" value="Genomic_DNA"/>
</dbReference>
<dbReference type="SUPFAM" id="SSF81383">
    <property type="entry name" value="F-box domain"/>
    <property type="match status" value="1"/>
</dbReference>
<dbReference type="InterPro" id="IPR001810">
    <property type="entry name" value="F-box_dom"/>
</dbReference>
<evidence type="ECO:0000256" key="1">
    <source>
        <dbReference type="SAM" id="MobiDB-lite"/>
    </source>
</evidence>
<keyword evidence="4" id="KW-1185">Reference proteome</keyword>
<dbReference type="AlphaFoldDB" id="A0AA39X5L4"/>
<feature type="compositionally biased region" description="Low complexity" evidence="1">
    <location>
        <begin position="136"/>
        <end position="174"/>
    </location>
</feature>
<feature type="region of interest" description="Disordered" evidence="1">
    <location>
        <begin position="117"/>
        <end position="185"/>
    </location>
</feature>
<dbReference type="Pfam" id="PF12937">
    <property type="entry name" value="F-box-like"/>
    <property type="match status" value="1"/>
</dbReference>
<dbReference type="InterPro" id="IPR036047">
    <property type="entry name" value="F-box-like_dom_sf"/>
</dbReference>
<comment type="caution">
    <text evidence="3">The sequence shown here is derived from an EMBL/GenBank/DDBJ whole genome shotgun (WGS) entry which is preliminary data.</text>
</comment>
<organism evidence="3 4">
    <name type="scientific">Immersiella caudata</name>
    <dbReference type="NCBI Taxonomy" id="314043"/>
    <lineage>
        <taxon>Eukaryota</taxon>
        <taxon>Fungi</taxon>
        <taxon>Dikarya</taxon>
        <taxon>Ascomycota</taxon>
        <taxon>Pezizomycotina</taxon>
        <taxon>Sordariomycetes</taxon>
        <taxon>Sordariomycetidae</taxon>
        <taxon>Sordariales</taxon>
        <taxon>Lasiosphaeriaceae</taxon>
        <taxon>Immersiella</taxon>
    </lineage>
</organism>
<gene>
    <name evidence="3" type="ORF">B0T14DRAFT_563410</name>
</gene>
<dbReference type="PROSITE" id="PS50181">
    <property type="entry name" value="FBOX"/>
    <property type="match status" value="1"/>
</dbReference>
<evidence type="ECO:0000259" key="2">
    <source>
        <dbReference type="PROSITE" id="PS50181"/>
    </source>
</evidence>
<protein>
    <recommendedName>
        <fullName evidence="2">F-box domain-containing protein</fullName>
    </recommendedName>
</protein>
<sequence>MAFPASINSVPNEILISILGFLPPSALLPLIAVSRRFSSVILRILRQRLLEAASLPDHRLILECYHPAAKLSTPYLYGDYLWTDGIDDASTGAVIAKGHDSPDLTLSALGRMYSHFRPVKQDENRRGRRRYPRQSEAQAAAQDVAADEQGGSSSTPNSGSNASSSTATSASTAARSQNLPDRPSEDVFLDEGELFSQLCTVTNLVKVGPKRGLFLSHVNINDGLIRVFRDWLAAQATDASPGAQAPILWADTHQTVGVRFRVSERDPGWERMPLLVEADEEAPVSYRLEFEEVLVRSGRLLLMMEESAKQQVITQSGKAIVVIASI</sequence>
<accession>A0AA39X5L4</accession>
<evidence type="ECO:0000313" key="4">
    <source>
        <dbReference type="Proteomes" id="UP001175000"/>
    </source>
</evidence>
<reference evidence="3" key="1">
    <citation type="submission" date="2023-06" db="EMBL/GenBank/DDBJ databases">
        <title>Genome-scale phylogeny and comparative genomics of the fungal order Sordariales.</title>
        <authorList>
            <consortium name="Lawrence Berkeley National Laboratory"/>
            <person name="Hensen N."/>
            <person name="Bonometti L."/>
            <person name="Westerberg I."/>
            <person name="Brannstrom I.O."/>
            <person name="Guillou S."/>
            <person name="Cros-Aarteil S."/>
            <person name="Calhoun S."/>
            <person name="Haridas S."/>
            <person name="Kuo A."/>
            <person name="Mondo S."/>
            <person name="Pangilinan J."/>
            <person name="Riley R."/>
            <person name="Labutti K."/>
            <person name="Andreopoulos B."/>
            <person name="Lipzen A."/>
            <person name="Chen C."/>
            <person name="Yanf M."/>
            <person name="Daum C."/>
            <person name="Ng V."/>
            <person name="Clum A."/>
            <person name="Steindorff A."/>
            <person name="Ohm R."/>
            <person name="Martin F."/>
            <person name="Silar P."/>
            <person name="Natvig D."/>
            <person name="Lalanne C."/>
            <person name="Gautier V."/>
            <person name="Ament-Velasquez S.L."/>
            <person name="Kruys A."/>
            <person name="Hutchinson M.I."/>
            <person name="Powell A.J."/>
            <person name="Barry K."/>
            <person name="Miller A.N."/>
            <person name="Grigoriev I.V."/>
            <person name="Debuchy R."/>
            <person name="Gladieux P."/>
            <person name="Thoren M.H."/>
            <person name="Johannesson H."/>
        </authorList>
    </citation>
    <scope>NUCLEOTIDE SEQUENCE</scope>
    <source>
        <strain evidence="3">CBS 606.72</strain>
    </source>
</reference>
<dbReference type="Proteomes" id="UP001175000">
    <property type="component" value="Unassembled WGS sequence"/>
</dbReference>
<proteinExistence type="predicted"/>
<evidence type="ECO:0000313" key="3">
    <source>
        <dbReference type="EMBL" id="KAK0627625.1"/>
    </source>
</evidence>